<evidence type="ECO:0000313" key="7">
    <source>
        <dbReference type="EMBL" id="KAK3937862.1"/>
    </source>
</evidence>
<protein>
    <submittedName>
        <fullName evidence="7">Di-copper centre-containing protein</fullName>
    </submittedName>
</protein>
<dbReference type="InterPro" id="IPR050316">
    <property type="entry name" value="Tyrosinase/Hemocyanin"/>
</dbReference>
<organism evidence="7 8">
    <name type="scientific">Diplogelasinospora grovesii</name>
    <dbReference type="NCBI Taxonomy" id="303347"/>
    <lineage>
        <taxon>Eukaryota</taxon>
        <taxon>Fungi</taxon>
        <taxon>Dikarya</taxon>
        <taxon>Ascomycota</taxon>
        <taxon>Pezizomycotina</taxon>
        <taxon>Sordariomycetes</taxon>
        <taxon>Sordariomycetidae</taxon>
        <taxon>Sordariales</taxon>
        <taxon>Diplogelasinosporaceae</taxon>
        <taxon>Diplogelasinospora</taxon>
    </lineage>
</organism>
<proteinExistence type="predicted"/>
<gene>
    <name evidence="7" type="ORF">QBC46DRAFT_442388</name>
</gene>
<dbReference type="PANTHER" id="PTHR11474:SF131">
    <property type="entry name" value="TYROSINASE COPPER-BINDING DOMAIN-CONTAINING PROTEIN"/>
    <property type="match status" value="1"/>
</dbReference>
<feature type="signal peptide" evidence="5">
    <location>
        <begin position="1"/>
        <end position="28"/>
    </location>
</feature>
<dbReference type="PROSITE" id="PS00498">
    <property type="entry name" value="TYROSINASE_2"/>
    <property type="match status" value="1"/>
</dbReference>
<reference evidence="8" key="1">
    <citation type="journal article" date="2023" name="Mol. Phylogenet. Evol.">
        <title>Genome-scale phylogeny and comparative genomics of the fungal order Sordariales.</title>
        <authorList>
            <person name="Hensen N."/>
            <person name="Bonometti L."/>
            <person name="Westerberg I."/>
            <person name="Brannstrom I.O."/>
            <person name="Guillou S."/>
            <person name="Cros-Aarteil S."/>
            <person name="Calhoun S."/>
            <person name="Haridas S."/>
            <person name="Kuo A."/>
            <person name="Mondo S."/>
            <person name="Pangilinan J."/>
            <person name="Riley R."/>
            <person name="LaButti K."/>
            <person name="Andreopoulos B."/>
            <person name="Lipzen A."/>
            <person name="Chen C."/>
            <person name="Yan M."/>
            <person name="Daum C."/>
            <person name="Ng V."/>
            <person name="Clum A."/>
            <person name="Steindorff A."/>
            <person name="Ohm R.A."/>
            <person name="Martin F."/>
            <person name="Silar P."/>
            <person name="Natvig D.O."/>
            <person name="Lalanne C."/>
            <person name="Gautier V."/>
            <person name="Ament-Velasquez S.L."/>
            <person name="Kruys A."/>
            <person name="Hutchinson M.I."/>
            <person name="Powell A.J."/>
            <person name="Barry K."/>
            <person name="Miller A.N."/>
            <person name="Grigoriev I.V."/>
            <person name="Debuchy R."/>
            <person name="Gladieux P."/>
            <person name="Hiltunen Thoren M."/>
            <person name="Johannesson H."/>
        </authorList>
    </citation>
    <scope>NUCLEOTIDE SEQUENCE [LARGE SCALE GENOMIC DNA]</scope>
    <source>
        <strain evidence="8">CBS 340.73</strain>
    </source>
</reference>
<dbReference type="EMBL" id="MU853843">
    <property type="protein sequence ID" value="KAK3937862.1"/>
    <property type="molecule type" value="Genomic_DNA"/>
</dbReference>
<evidence type="ECO:0000256" key="3">
    <source>
        <dbReference type="ARBA" id="ARBA00023002"/>
    </source>
</evidence>
<evidence type="ECO:0000256" key="1">
    <source>
        <dbReference type="ARBA" id="ARBA00001973"/>
    </source>
</evidence>
<feature type="domain" description="Tyrosinase copper-binding" evidence="6">
    <location>
        <begin position="307"/>
        <end position="318"/>
    </location>
</feature>
<dbReference type="PRINTS" id="PR00092">
    <property type="entry name" value="TYROSINASE"/>
</dbReference>
<dbReference type="AlphaFoldDB" id="A0AAN6S1N6"/>
<dbReference type="GO" id="GO:0004497">
    <property type="term" value="F:monooxygenase activity"/>
    <property type="evidence" value="ECO:0007669"/>
    <property type="project" value="UniProtKB-KW"/>
</dbReference>
<feature type="chain" id="PRO_5042866481" evidence="5">
    <location>
        <begin position="29"/>
        <end position="583"/>
    </location>
</feature>
<dbReference type="InterPro" id="IPR041640">
    <property type="entry name" value="Tyrosinase_C"/>
</dbReference>
<keyword evidence="4" id="KW-0503">Monooxygenase</keyword>
<evidence type="ECO:0000259" key="6">
    <source>
        <dbReference type="PROSITE" id="PS00498"/>
    </source>
</evidence>
<dbReference type="PANTHER" id="PTHR11474">
    <property type="entry name" value="TYROSINASE FAMILY MEMBER"/>
    <property type="match status" value="1"/>
</dbReference>
<dbReference type="GO" id="GO:0046872">
    <property type="term" value="F:metal ion binding"/>
    <property type="evidence" value="ECO:0007669"/>
    <property type="project" value="UniProtKB-KW"/>
</dbReference>
<accession>A0AAN6S1N6</accession>
<keyword evidence="5" id="KW-0732">Signal</keyword>
<dbReference type="InterPro" id="IPR002227">
    <property type="entry name" value="Tyrosinase_Cu-bd"/>
</dbReference>
<name>A0AAN6S1N6_9PEZI</name>
<evidence type="ECO:0000256" key="5">
    <source>
        <dbReference type="SAM" id="SignalP"/>
    </source>
</evidence>
<comment type="cofactor">
    <cofactor evidence="1">
        <name>Cu(2+)</name>
        <dbReference type="ChEBI" id="CHEBI:29036"/>
    </cofactor>
</comment>
<dbReference type="Gene3D" id="1.10.1280.10">
    <property type="entry name" value="Di-copper center containing domain from catechol oxidase"/>
    <property type="match status" value="1"/>
</dbReference>
<keyword evidence="2" id="KW-0479">Metal-binding</keyword>
<dbReference type="Proteomes" id="UP001303473">
    <property type="component" value="Unassembled WGS sequence"/>
</dbReference>
<keyword evidence="8" id="KW-1185">Reference proteome</keyword>
<dbReference type="Pfam" id="PF18132">
    <property type="entry name" value="Tyrosinase_C"/>
    <property type="match status" value="1"/>
</dbReference>
<comment type="caution">
    <text evidence="7">The sequence shown here is derived from an EMBL/GenBank/DDBJ whole genome shotgun (WGS) entry which is preliminary data.</text>
</comment>
<evidence type="ECO:0000256" key="4">
    <source>
        <dbReference type="ARBA" id="ARBA00023033"/>
    </source>
</evidence>
<keyword evidence="3" id="KW-0560">Oxidoreductase</keyword>
<evidence type="ECO:0000313" key="8">
    <source>
        <dbReference type="Proteomes" id="UP001303473"/>
    </source>
</evidence>
<sequence length="583" mass="63231">MEKNKMWLRLARLYMVAAAIGPCPWAGAQSTAPIAVVGVQTGIDTNAGQRPARQNINDLYARGGPQWDLYVLALSSLQTTNETDELSYFQISGIHGLPFTSWNGVGQVAGGSMSGYCPHNELIFATWHRPYVALFEQILVSHAVSWANQYPDSSAPAYQAAAQLLRQPYWDWAADGRLPVAATSPNVTVNGPKGAMSLRNPLYNYQFQQPAVEASMGGPLAAYAETIRCPLPGDPSINNATASDVHMAVVQQQLRDYAYDAFTRTNTFDIMAYDASGGASFENPHNLVHNSAGCGGTLGDINWSAFDPLFMLHHCNTDRLIAMWQAIHYDNFMFTTSGVSNGQWGTAAKTVTTADSPLKPFFQADLATLHTSNSVAAIKTFGYTYPEINDWSTTPEELATYVRAQVNTLYGPDDLNGGANSGSKSRIRGARYDNPPSQQQFSKYYTAEVSVNRSELPLPVTVNLVVSGDEGGVVLGRMAILGMPSTGMTYASIPIQRAMLRMTGNLSSVVKNLVPDKVIPFLQQNLMLEIRKNDGTTVPLDTVPSLQLEVQDLDYVPPANNNSSAFPGFGKATTWPVKGGGRC</sequence>
<evidence type="ECO:0000256" key="2">
    <source>
        <dbReference type="ARBA" id="ARBA00022723"/>
    </source>
</evidence>
<dbReference type="Pfam" id="PF00264">
    <property type="entry name" value="Tyrosinase"/>
    <property type="match status" value="1"/>
</dbReference>
<dbReference type="SUPFAM" id="SSF48056">
    <property type="entry name" value="Di-copper centre-containing domain"/>
    <property type="match status" value="1"/>
</dbReference>
<dbReference type="InterPro" id="IPR008922">
    <property type="entry name" value="Di-copper_centre_dom_sf"/>
</dbReference>